<evidence type="ECO:0000259" key="2">
    <source>
        <dbReference type="Pfam" id="PF00078"/>
    </source>
</evidence>
<dbReference type="FunFam" id="3.30.70.270:FF:000020">
    <property type="entry name" value="Transposon Tf2-6 polyprotein-like Protein"/>
    <property type="match status" value="1"/>
</dbReference>
<dbReference type="Proteomes" id="UP000076858">
    <property type="component" value="Unassembled WGS sequence"/>
</dbReference>
<dbReference type="EC" id="2.7.7.49" evidence="1"/>
<dbReference type="InterPro" id="IPR000477">
    <property type="entry name" value="RT_dom"/>
</dbReference>
<proteinExistence type="predicted"/>
<sequence length="154" mass="17227">LYLDDVIVYLATFEQHLERLQSVLDCLAKANLKLKWSKCLFAKNTFKVLSHVITKEGVGPDPEKLEAVENFPSPAVGHSTANKVKREQSFLGLCSYYRRHIQNFAAIARPLTSLTKKDIPFIWGTDQVSSFNALKVALTSAPVLAHPNYGLPEK</sequence>
<evidence type="ECO:0000313" key="3">
    <source>
        <dbReference type="EMBL" id="KZS20508.1"/>
    </source>
</evidence>
<dbReference type="EMBL" id="LRGB01000187">
    <property type="protein sequence ID" value="KZS20508.1"/>
    <property type="molecule type" value="Genomic_DNA"/>
</dbReference>
<keyword evidence="4" id="KW-1185">Reference proteome</keyword>
<dbReference type="GO" id="GO:0003964">
    <property type="term" value="F:RNA-directed DNA polymerase activity"/>
    <property type="evidence" value="ECO:0007669"/>
    <property type="project" value="UniProtKB-EC"/>
</dbReference>
<dbReference type="Gene3D" id="3.30.70.270">
    <property type="match status" value="2"/>
</dbReference>
<name>A0A162RH75_9CRUS</name>
<organism evidence="3 4">
    <name type="scientific">Daphnia magna</name>
    <dbReference type="NCBI Taxonomy" id="35525"/>
    <lineage>
        <taxon>Eukaryota</taxon>
        <taxon>Metazoa</taxon>
        <taxon>Ecdysozoa</taxon>
        <taxon>Arthropoda</taxon>
        <taxon>Crustacea</taxon>
        <taxon>Branchiopoda</taxon>
        <taxon>Diplostraca</taxon>
        <taxon>Cladocera</taxon>
        <taxon>Anomopoda</taxon>
        <taxon>Daphniidae</taxon>
        <taxon>Daphnia</taxon>
    </lineage>
</organism>
<gene>
    <name evidence="3" type="ORF">APZ42_012788</name>
</gene>
<feature type="domain" description="Reverse transcriptase" evidence="2">
    <location>
        <begin position="1"/>
        <end position="52"/>
    </location>
</feature>
<dbReference type="InterPro" id="IPR051320">
    <property type="entry name" value="Viral_Replic_Matur_Polypro"/>
</dbReference>
<comment type="caution">
    <text evidence="3">The sequence shown here is derived from an EMBL/GenBank/DDBJ whole genome shotgun (WGS) entry which is preliminary data.</text>
</comment>
<protein>
    <recommendedName>
        <fullName evidence="1">RNA-directed DNA polymerase</fullName>
        <ecNumber evidence="1">2.7.7.49</ecNumber>
    </recommendedName>
</protein>
<reference evidence="3 4" key="1">
    <citation type="submission" date="2016-03" db="EMBL/GenBank/DDBJ databases">
        <title>EvidentialGene: Evidence-directed Construction of Genes on Genomes.</title>
        <authorList>
            <person name="Gilbert D.G."/>
            <person name="Choi J.-H."/>
            <person name="Mockaitis K."/>
            <person name="Colbourne J."/>
            <person name="Pfrender M."/>
        </authorList>
    </citation>
    <scope>NUCLEOTIDE SEQUENCE [LARGE SCALE GENOMIC DNA]</scope>
    <source>
        <strain evidence="3 4">Xinb3</strain>
        <tissue evidence="3">Complete organism</tissue>
    </source>
</reference>
<dbReference type="InterPro" id="IPR043128">
    <property type="entry name" value="Rev_trsase/Diguanyl_cyclase"/>
</dbReference>
<dbReference type="InterPro" id="IPR043502">
    <property type="entry name" value="DNA/RNA_pol_sf"/>
</dbReference>
<accession>A0A162RH75</accession>
<dbReference type="SUPFAM" id="SSF56672">
    <property type="entry name" value="DNA/RNA polymerases"/>
    <property type="match status" value="1"/>
</dbReference>
<dbReference type="Pfam" id="PF00078">
    <property type="entry name" value="RVT_1"/>
    <property type="match status" value="1"/>
</dbReference>
<feature type="non-terminal residue" evidence="3">
    <location>
        <position position="1"/>
    </location>
</feature>
<dbReference type="PANTHER" id="PTHR33064">
    <property type="entry name" value="POL PROTEIN"/>
    <property type="match status" value="1"/>
</dbReference>
<evidence type="ECO:0000256" key="1">
    <source>
        <dbReference type="ARBA" id="ARBA00012493"/>
    </source>
</evidence>
<dbReference type="AlphaFoldDB" id="A0A162RH75"/>
<evidence type="ECO:0000313" key="4">
    <source>
        <dbReference type="Proteomes" id="UP000076858"/>
    </source>
</evidence>
<dbReference type="PANTHER" id="PTHR33064:SF37">
    <property type="entry name" value="RIBONUCLEASE H"/>
    <property type="match status" value="1"/>
</dbReference>